<name>A0A031LPA6_9CREN</name>
<evidence type="ECO:0000256" key="2">
    <source>
        <dbReference type="ARBA" id="ARBA00022741"/>
    </source>
</evidence>
<dbReference type="InterPro" id="IPR036388">
    <property type="entry name" value="WH-like_DNA-bd_sf"/>
</dbReference>
<dbReference type="STRING" id="1160895.CM19_05490"/>
<keyword evidence="2" id="KW-0547">Nucleotide-binding</keyword>
<dbReference type="InterPro" id="IPR048715">
    <property type="entry name" value="CggR_N"/>
</dbReference>
<dbReference type="Gene3D" id="1.10.10.10">
    <property type="entry name" value="Winged helix-like DNA-binding domain superfamily/Winged helix DNA-binding domain"/>
    <property type="match status" value="1"/>
</dbReference>
<evidence type="ECO:0000313" key="8">
    <source>
        <dbReference type="Proteomes" id="UP000024332"/>
    </source>
</evidence>
<feature type="domain" description="DUF4443" evidence="5">
    <location>
        <begin position="103"/>
        <end position="191"/>
    </location>
</feature>
<comment type="caution">
    <text evidence="7">The sequence shown here is derived from an EMBL/GenBank/DDBJ whole genome shotgun (WGS) entry which is preliminary data.</text>
</comment>
<dbReference type="OrthoDB" id="35967at2157"/>
<dbReference type="Gene3D" id="3.30.1360.30">
    <property type="entry name" value="GAD-like domain"/>
    <property type="match status" value="1"/>
</dbReference>
<evidence type="ECO:0000256" key="1">
    <source>
        <dbReference type="ARBA" id="ARBA00022598"/>
    </source>
</evidence>
<evidence type="ECO:0000259" key="5">
    <source>
        <dbReference type="Pfam" id="PF14544"/>
    </source>
</evidence>
<dbReference type="Pfam" id="PF21715">
    <property type="entry name" value="CggR_N"/>
    <property type="match status" value="1"/>
</dbReference>
<gene>
    <name evidence="7" type="ORF">CM19_05490</name>
</gene>
<dbReference type="RefSeq" id="WP_048099359.1">
    <property type="nucleotide sequence ID" value="NZ_JFZT01000039.1"/>
</dbReference>
<dbReference type="InterPro" id="IPR004115">
    <property type="entry name" value="GAD-like_sf"/>
</dbReference>
<evidence type="ECO:0000256" key="4">
    <source>
        <dbReference type="ARBA" id="ARBA00022917"/>
    </source>
</evidence>
<dbReference type="EMBL" id="JFZT01000039">
    <property type="protein sequence ID" value="EZQ06826.1"/>
    <property type="molecule type" value="Genomic_DNA"/>
</dbReference>
<dbReference type="SUPFAM" id="SSF46785">
    <property type="entry name" value="Winged helix' DNA-binding domain"/>
    <property type="match status" value="1"/>
</dbReference>
<dbReference type="Pfam" id="PF14544">
    <property type="entry name" value="DUF4443"/>
    <property type="match status" value="1"/>
</dbReference>
<organism evidence="7 8">
    <name type="scientific">Candidatus Acidianus copahuensis</name>
    <dbReference type="NCBI Taxonomy" id="1160895"/>
    <lineage>
        <taxon>Archaea</taxon>
        <taxon>Thermoproteota</taxon>
        <taxon>Thermoprotei</taxon>
        <taxon>Sulfolobales</taxon>
        <taxon>Sulfolobaceae</taxon>
        <taxon>Acidianus</taxon>
    </lineage>
</organism>
<evidence type="ECO:0000313" key="7">
    <source>
        <dbReference type="EMBL" id="EZQ06826.1"/>
    </source>
</evidence>
<sequence length="201" mass="22704">MDILATVTEATKPKKGNSPKYDYAHVLMALDIISKDQPIGRPTLTKKLELGEATVRTMIKRLKELGLIKVDKIGGMEISDKGKTILEEWNKNVNIKQERIESINWDSVRIVLKNKANLLDKYKITELRDIIIREGAKATLIVVKGKKGVEIPPRTDEFALPGLLEEIKEKLLDCSSGDLILYIMPDNIYLAYRIGIFLLSD</sequence>
<proteinExistence type="predicted"/>
<dbReference type="GO" id="GO:0005524">
    <property type="term" value="F:ATP binding"/>
    <property type="evidence" value="ECO:0007669"/>
    <property type="project" value="UniProtKB-KW"/>
</dbReference>
<dbReference type="GO" id="GO:0005737">
    <property type="term" value="C:cytoplasm"/>
    <property type="evidence" value="ECO:0007669"/>
    <property type="project" value="InterPro"/>
</dbReference>
<dbReference type="AlphaFoldDB" id="A0A031LPA6"/>
<keyword evidence="3" id="KW-0067">ATP-binding</keyword>
<keyword evidence="8" id="KW-1185">Reference proteome</keyword>
<dbReference type="SUPFAM" id="SSF55261">
    <property type="entry name" value="GAD domain-like"/>
    <property type="match status" value="1"/>
</dbReference>
<protein>
    <submittedName>
        <fullName evidence="7">Uncharacterized protein</fullName>
    </submittedName>
</protein>
<evidence type="ECO:0000256" key="3">
    <source>
        <dbReference type="ARBA" id="ARBA00022840"/>
    </source>
</evidence>
<keyword evidence="1" id="KW-0436">Ligase</keyword>
<dbReference type="GO" id="GO:0004812">
    <property type="term" value="F:aminoacyl-tRNA ligase activity"/>
    <property type="evidence" value="ECO:0007669"/>
    <property type="project" value="InterPro"/>
</dbReference>
<accession>A0A031LPA6</accession>
<dbReference type="InterPro" id="IPR036390">
    <property type="entry name" value="WH_DNA-bd_sf"/>
</dbReference>
<reference evidence="7 8" key="1">
    <citation type="submission" date="2014-03" db="EMBL/GenBank/DDBJ databases">
        <title>Draft genome sequence of the novel thermoacidophilic archaea Acidianus copahuensis ALE1 strain, isolated from Copahue volcanic area in Neuquen Argentina.</title>
        <authorList>
            <person name="Urbieta M.S."/>
            <person name="Rascovan N."/>
            <person name="Castro C."/>
            <person name="Revale S."/>
            <person name="Giaveno M.A."/>
            <person name="Vazquez M.P."/>
            <person name="Donati E.R."/>
        </authorList>
    </citation>
    <scope>NUCLEOTIDE SEQUENCE [LARGE SCALE GENOMIC DNA]</scope>
    <source>
        <strain evidence="7 8">ALE1</strain>
    </source>
</reference>
<keyword evidence="4" id="KW-0648">Protein biosynthesis</keyword>
<feature type="domain" description="CggR N-terminal DNA binding" evidence="6">
    <location>
        <begin position="30"/>
        <end position="90"/>
    </location>
</feature>
<dbReference type="InterPro" id="IPR029349">
    <property type="entry name" value="DUF4443"/>
</dbReference>
<evidence type="ECO:0000259" key="6">
    <source>
        <dbReference type="Pfam" id="PF21715"/>
    </source>
</evidence>
<dbReference type="Proteomes" id="UP000024332">
    <property type="component" value="Unassembled WGS sequence"/>
</dbReference>
<dbReference type="GO" id="GO:0006412">
    <property type="term" value="P:translation"/>
    <property type="evidence" value="ECO:0007669"/>
    <property type="project" value="UniProtKB-KW"/>
</dbReference>